<dbReference type="EMBL" id="CM045761">
    <property type="protein sequence ID" value="KAI8015486.1"/>
    <property type="molecule type" value="Genomic_DNA"/>
</dbReference>
<gene>
    <name evidence="1" type="ORF">LOK49_LG05G00516</name>
</gene>
<organism evidence="1 2">
    <name type="scientific">Camellia lanceoleosa</name>
    <dbReference type="NCBI Taxonomy" id="1840588"/>
    <lineage>
        <taxon>Eukaryota</taxon>
        <taxon>Viridiplantae</taxon>
        <taxon>Streptophyta</taxon>
        <taxon>Embryophyta</taxon>
        <taxon>Tracheophyta</taxon>
        <taxon>Spermatophyta</taxon>
        <taxon>Magnoliopsida</taxon>
        <taxon>eudicotyledons</taxon>
        <taxon>Gunneridae</taxon>
        <taxon>Pentapetalae</taxon>
        <taxon>asterids</taxon>
        <taxon>Ericales</taxon>
        <taxon>Theaceae</taxon>
        <taxon>Camellia</taxon>
    </lineage>
</organism>
<reference evidence="1 2" key="1">
    <citation type="journal article" date="2022" name="Plant J.">
        <title>Chromosome-level genome of Camellia lanceoleosa provides a valuable resource for understanding genome evolution and self-incompatibility.</title>
        <authorList>
            <person name="Gong W."/>
            <person name="Xiao S."/>
            <person name="Wang L."/>
            <person name="Liao Z."/>
            <person name="Chang Y."/>
            <person name="Mo W."/>
            <person name="Hu G."/>
            <person name="Li W."/>
            <person name="Zhao G."/>
            <person name="Zhu H."/>
            <person name="Hu X."/>
            <person name="Ji K."/>
            <person name="Xiang X."/>
            <person name="Song Q."/>
            <person name="Yuan D."/>
            <person name="Jin S."/>
            <person name="Zhang L."/>
        </authorList>
    </citation>
    <scope>NUCLEOTIDE SEQUENCE [LARGE SCALE GENOMIC DNA]</scope>
    <source>
        <strain evidence="1">SQ_2022a</strain>
    </source>
</reference>
<protein>
    <submittedName>
        <fullName evidence="1">Ribosomal RNA-processing protein 8</fullName>
    </submittedName>
</protein>
<name>A0ACC0HTV2_9ERIC</name>
<proteinExistence type="predicted"/>
<comment type="caution">
    <text evidence="1">The sequence shown here is derived from an EMBL/GenBank/DDBJ whole genome shotgun (WGS) entry which is preliminary data.</text>
</comment>
<evidence type="ECO:0000313" key="1">
    <source>
        <dbReference type="EMBL" id="KAI8015486.1"/>
    </source>
</evidence>
<evidence type="ECO:0000313" key="2">
    <source>
        <dbReference type="Proteomes" id="UP001060215"/>
    </source>
</evidence>
<keyword evidence="2" id="KW-1185">Reference proteome</keyword>
<accession>A0ACC0HTV2</accession>
<dbReference type="Proteomes" id="UP001060215">
    <property type="component" value="Chromosome 4"/>
</dbReference>
<sequence>MIVMLYVQRKEVAGILLPNRRTCLLQDFSNKMSILLYFKKKEKQNSKREIEWPELKPCLYKRRLSFWPFLGMSWLTYLGLAPKKTASPVQEKQGKQPSPIQNGTSDEARRLTAAALSAVKDAVALAAASGKGKVEKFVDADSKEASEKAKATVGRPSAVDAILEQIRKKQKLSLLDKTKKDWEHTRKKARAWKMSWMLTRRAQISTGSNNASL</sequence>